<feature type="region of interest" description="Disordered" evidence="1">
    <location>
        <begin position="1"/>
        <end position="30"/>
    </location>
</feature>
<name>A0A7J6XD69_THATH</name>
<dbReference type="Proteomes" id="UP000554482">
    <property type="component" value="Unassembled WGS sequence"/>
</dbReference>
<sequence>MNQTVERKLDTHQQTLSANEPVKHGGDGTGKFDNLLTLASSAALMESEGQRHTEKSLDGIRGIHDVQARKISPRIRAIFRLTQIRRQARLKRLNVNHRQGQRDLNRFEELCVIAKLQINGIECKKKEASITKFLNNYNERFQQPSVQANGIIPQLVQMAAKPGELTGHQIGEQQLIHVKNIHGHASMNYHSGRSVEQKAYAENNSRPTAHYYRMVRMFERRKHRFPKQLEGKSDVQTTQMDGMQSDVQTTEVNGVQSDVQTAQMNGMQYDVQAAEMNGMQSDVQMAQMNGEQSDVQETEMNGVQSDVQEVQMNGVQSMYKRRR</sequence>
<evidence type="ECO:0000313" key="3">
    <source>
        <dbReference type="Proteomes" id="UP000554482"/>
    </source>
</evidence>
<dbReference type="OrthoDB" id="9048047at2759"/>
<dbReference type="EMBL" id="JABWDY010002813">
    <property type="protein sequence ID" value="KAF5206390.1"/>
    <property type="molecule type" value="Genomic_DNA"/>
</dbReference>
<keyword evidence="3" id="KW-1185">Reference proteome</keyword>
<feature type="compositionally biased region" description="Basic and acidic residues" evidence="1">
    <location>
        <begin position="1"/>
        <end position="11"/>
    </location>
</feature>
<proteinExistence type="predicted"/>
<accession>A0A7J6XD69</accession>
<gene>
    <name evidence="2" type="ORF">FRX31_004023</name>
</gene>
<dbReference type="AlphaFoldDB" id="A0A7J6XD69"/>
<protein>
    <submittedName>
        <fullName evidence="2">Uncharacterized protein</fullName>
    </submittedName>
</protein>
<evidence type="ECO:0000313" key="2">
    <source>
        <dbReference type="EMBL" id="KAF5206390.1"/>
    </source>
</evidence>
<reference evidence="2 3" key="1">
    <citation type="submission" date="2020-06" db="EMBL/GenBank/DDBJ databases">
        <title>Transcriptomic and genomic resources for Thalictrum thalictroides and T. hernandezii: Facilitating candidate gene discovery in an emerging model plant lineage.</title>
        <authorList>
            <person name="Arias T."/>
            <person name="Riano-Pachon D.M."/>
            <person name="Di Stilio V.S."/>
        </authorList>
    </citation>
    <scope>NUCLEOTIDE SEQUENCE [LARGE SCALE GENOMIC DNA]</scope>
    <source>
        <strain evidence="3">cv. WT478/WT964</strain>
        <tissue evidence="2">Leaves</tissue>
    </source>
</reference>
<comment type="caution">
    <text evidence="2">The sequence shown here is derived from an EMBL/GenBank/DDBJ whole genome shotgun (WGS) entry which is preliminary data.</text>
</comment>
<organism evidence="2 3">
    <name type="scientific">Thalictrum thalictroides</name>
    <name type="common">Rue-anemone</name>
    <name type="synonym">Anemone thalictroides</name>
    <dbReference type="NCBI Taxonomy" id="46969"/>
    <lineage>
        <taxon>Eukaryota</taxon>
        <taxon>Viridiplantae</taxon>
        <taxon>Streptophyta</taxon>
        <taxon>Embryophyta</taxon>
        <taxon>Tracheophyta</taxon>
        <taxon>Spermatophyta</taxon>
        <taxon>Magnoliopsida</taxon>
        <taxon>Ranunculales</taxon>
        <taxon>Ranunculaceae</taxon>
        <taxon>Thalictroideae</taxon>
        <taxon>Thalictrum</taxon>
    </lineage>
</organism>
<evidence type="ECO:0000256" key="1">
    <source>
        <dbReference type="SAM" id="MobiDB-lite"/>
    </source>
</evidence>